<dbReference type="Proteomes" id="UP000053555">
    <property type="component" value="Unassembled WGS sequence"/>
</dbReference>
<keyword evidence="7" id="KW-1133">Transmembrane helix</keyword>
<dbReference type="EMBL" id="KN659087">
    <property type="protein sequence ID" value="KHN19388.1"/>
    <property type="molecule type" value="Genomic_DNA"/>
</dbReference>
<evidence type="ECO:0000256" key="6">
    <source>
        <dbReference type="SAM" id="MobiDB-lite"/>
    </source>
</evidence>
<evidence type="ECO:0000256" key="5">
    <source>
        <dbReference type="ARBA" id="ARBA00023242"/>
    </source>
</evidence>
<proteinExistence type="predicted"/>
<reference evidence="8" key="1">
    <citation type="submission" date="2014-07" db="EMBL/GenBank/DDBJ databases">
        <title>Identification of a novel salt tolerance gene in wild soybean by whole-genome sequencing.</title>
        <authorList>
            <person name="Lam H.-M."/>
            <person name="Qi X."/>
            <person name="Li M.-W."/>
            <person name="Liu X."/>
            <person name="Xie M."/>
            <person name="Ni M."/>
            <person name="Xu X."/>
        </authorList>
    </citation>
    <scope>NUCLEOTIDE SEQUENCE [LARGE SCALE GENOMIC DNA]</scope>
    <source>
        <tissue evidence="8">Root</tissue>
    </source>
</reference>
<accession>A0A0B2QHJ5</accession>
<evidence type="ECO:0000256" key="1">
    <source>
        <dbReference type="ARBA" id="ARBA00004123"/>
    </source>
</evidence>
<keyword evidence="5" id="KW-0539">Nucleus</keyword>
<feature type="compositionally biased region" description="Polar residues" evidence="6">
    <location>
        <begin position="101"/>
        <end position="115"/>
    </location>
</feature>
<dbReference type="PANTHER" id="PTHR47602:SF2">
    <property type="entry name" value="F-BOX PROTEIN SKIP22"/>
    <property type="match status" value="1"/>
</dbReference>
<sequence>MMKLRLRSLESKETLKIEVLDSCSLFQLKDTVSRTISSSSSFLHISLNRKDEIHAPSSKEPLNSLGVSVGDLIFYSLNPTILTLETLLHKLETAPRDGPTIQDSPETLTNDSTSVPDAKKPPTLDTAEPKSMEIIDGSDETVVVGTNSEPFFMTRVLKEALGNNVNDFNGSHLLDDSPLVFSSVISLRYALPEILANGDSHSVNFKFQTLGHFVNVCGSLSDDVRSRLHFVCLDKCKYVRPLEFMLANSEAKGSVNDGEDILFGSEVFEVWKMVKDWVALPLLIDLCEKAGFDLPPCFLHLYGILLSLPFAHQLIYLQLELYIKQYQIEQSPASMLFGMSPWQQVHLERSSSISNLITGVQGMASLTDVLPPFVAFAQAFVVVLTAILTSSLYYMDASPKGKEWIFQFRFWPNNNSKMYVLEGVTPCIQSMQLQAGDIGKTLS</sequence>
<name>A0A0B2QHJ5_GLYSO</name>
<dbReference type="GO" id="GO:0003677">
    <property type="term" value="F:DNA binding"/>
    <property type="evidence" value="ECO:0007669"/>
    <property type="project" value="UniProtKB-KW"/>
</dbReference>
<keyword evidence="7" id="KW-0812">Transmembrane</keyword>
<dbReference type="AlphaFoldDB" id="A0A0B2QHJ5"/>
<gene>
    <name evidence="8" type="ORF">glysoja_047251</name>
</gene>
<evidence type="ECO:0000256" key="7">
    <source>
        <dbReference type="SAM" id="Phobius"/>
    </source>
</evidence>
<keyword evidence="2" id="KW-0805">Transcription regulation</keyword>
<feature type="transmembrane region" description="Helical" evidence="7">
    <location>
        <begin position="373"/>
        <end position="395"/>
    </location>
</feature>
<evidence type="ECO:0000256" key="3">
    <source>
        <dbReference type="ARBA" id="ARBA00023125"/>
    </source>
</evidence>
<comment type="subcellular location">
    <subcellularLocation>
        <location evidence="1">Nucleus</location>
    </subcellularLocation>
</comment>
<organism evidence="8">
    <name type="scientific">Glycine soja</name>
    <name type="common">Wild soybean</name>
    <dbReference type="NCBI Taxonomy" id="3848"/>
    <lineage>
        <taxon>Eukaryota</taxon>
        <taxon>Viridiplantae</taxon>
        <taxon>Streptophyta</taxon>
        <taxon>Embryophyta</taxon>
        <taxon>Tracheophyta</taxon>
        <taxon>Spermatophyta</taxon>
        <taxon>Magnoliopsida</taxon>
        <taxon>eudicotyledons</taxon>
        <taxon>Gunneridae</taxon>
        <taxon>Pentapetalae</taxon>
        <taxon>rosids</taxon>
        <taxon>fabids</taxon>
        <taxon>Fabales</taxon>
        <taxon>Fabaceae</taxon>
        <taxon>Papilionoideae</taxon>
        <taxon>50 kb inversion clade</taxon>
        <taxon>NPAAA clade</taxon>
        <taxon>indigoferoid/millettioid clade</taxon>
        <taxon>Phaseoleae</taxon>
        <taxon>Glycine</taxon>
        <taxon>Glycine subgen. Soja</taxon>
    </lineage>
</organism>
<keyword evidence="4" id="KW-0804">Transcription</keyword>
<feature type="compositionally biased region" description="Basic and acidic residues" evidence="6">
    <location>
        <begin position="117"/>
        <end position="128"/>
    </location>
</feature>
<dbReference type="GO" id="GO:0005634">
    <property type="term" value="C:nucleus"/>
    <property type="evidence" value="ECO:0007669"/>
    <property type="project" value="UniProtKB-SubCell"/>
</dbReference>
<keyword evidence="3" id="KW-0238">DNA-binding</keyword>
<dbReference type="InterPro" id="IPR015300">
    <property type="entry name" value="DNA-bd_pseudobarrel_sf"/>
</dbReference>
<dbReference type="PANTHER" id="PTHR47602">
    <property type="entry name" value="F-BOX PROTEIN SKIP22"/>
    <property type="match status" value="1"/>
</dbReference>
<dbReference type="Gene3D" id="2.40.330.10">
    <property type="entry name" value="DNA-binding pseudobarrel domain"/>
    <property type="match status" value="1"/>
</dbReference>
<feature type="region of interest" description="Disordered" evidence="6">
    <location>
        <begin position="95"/>
        <end position="128"/>
    </location>
</feature>
<evidence type="ECO:0000313" key="8">
    <source>
        <dbReference type="EMBL" id="KHN19388.1"/>
    </source>
</evidence>
<evidence type="ECO:0000256" key="4">
    <source>
        <dbReference type="ARBA" id="ARBA00023163"/>
    </source>
</evidence>
<keyword evidence="7" id="KW-0472">Membrane</keyword>
<dbReference type="Gene3D" id="3.40.1000.30">
    <property type="match status" value="1"/>
</dbReference>
<evidence type="ECO:0000256" key="2">
    <source>
        <dbReference type="ARBA" id="ARBA00023015"/>
    </source>
</evidence>
<protein>
    <submittedName>
        <fullName evidence="8">F-box protein SKIP22</fullName>
    </submittedName>
</protein>